<protein>
    <recommendedName>
        <fullName evidence="4">DUF2259 domain-containing protein</fullName>
    </recommendedName>
</protein>
<dbReference type="AlphaFoldDB" id="A0A4R9G2R9"/>
<sequence length="248" mass="27939">MKRTRSISILFAGIFFLITSSLSAAGTYSEGWTVAKLIQFESRGIVFDSYEGTIEVTTVDTSENCDDLKDACYTMVKKKVDFSVRPENADVVNFLSKNLNQEILLQYRIHRIEPIALSTDYEVIGAQIQDKSTPKDLQDKFAVPKSGSKRNFSVTGRILSLEYKGTVVGTWEGFYLDESRGKVHPFSITDEEMANFATKTLKYGVRYYLGMSVAFTTGWRDSHYDLFEINFKAPAGALEPTPKPQPQQ</sequence>
<feature type="chain" id="PRO_5020647274" description="DUF2259 domain-containing protein" evidence="1">
    <location>
        <begin position="25"/>
        <end position="248"/>
    </location>
</feature>
<evidence type="ECO:0000313" key="2">
    <source>
        <dbReference type="EMBL" id="TGK04907.1"/>
    </source>
</evidence>
<gene>
    <name evidence="2" type="ORF">EHO59_08645</name>
</gene>
<reference evidence="2" key="1">
    <citation type="journal article" date="2019" name="PLoS Negl. Trop. Dis.">
        <title>Revisiting the worldwide diversity of Leptospira species in the environment.</title>
        <authorList>
            <person name="Vincent A.T."/>
            <person name="Schiettekatte O."/>
            <person name="Bourhy P."/>
            <person name="Veyrier F.J."/>
            <person name="Picardeau M."/>
        </authorList>
    </citation>
    <scope>NUCLEOTIDE SEQUENCE [LARGE SCALE GENOMIC DNA]</scope>
    <source>
        <strain evidence="2">SSS9</strain>
    </source>
</reference>
<keyword evidence="3" id="KW-1185">Reference proteome</keyword>
<evidence type="ECO:0008006" key="4">
    <source>
        <dbReference type="Google" id="ProtNLM"/>
    </source>
</evidence>
<accession>A0A4R9G2R9</accession>
<keyword evidence="1" id="KW-0732">Signal</keyword>
<dbReference type="Proteomes" id="UP000297453">
    <property type="component" value="Unassembled WGS sequence"/>
</dbReference>
<feature type="signal peptide" evidence="1">
    <location>
        <begin position="1"/>
        <end position="24"/>
    </location>
</feature>
<proteinExistence type="predicted"/>
<organism evidence="2 3">
    <name type="scientific">Leptospira semungkisensis</name>
    <dbReference type="NCBI Taxonomy" id="2484985"/>
    <lineage>
        <taxon>Bacteria</taxon>
        <taxon>Pseudomonadati</taxon>
        <taxon>Spirochaetota</taxon>
        <taxon>Spirochaetia</taxon>
        <taxon>Leptospirales</taxon>
        <taxon>Leptospiraceae</taxon>
        <taxon>Leptospira</taxon>
    </lineage>
</organism>
<name>A0A4R9G2R9_9LEPT</name>
<dbReference type="OrthoDB" id="341432at2"/>
<dbReference type="RefSeq" id="WP_135586903.1">
    <property type="nucleotide sequence ID" value="NZ_RQEP01000010.1"/>
</dbReference>
<dbReference type="EMBL" id="RQEP01000010">
    <property type="protein sequence ID" value="TGK04907.1"/>
    <property type="molecule type" value="Genomic_DNA"/>
</dbReference>
<evidence type="ECO:0000256" key="1">
    <source>
        <dbReference type="SAM" id="SignalP"/>
    </source>
</evidence>
<comment type="caution">
    <text evidence="2">The sequence shown here is derived from an EMBL/GenBank/DDBJ whole genome shotgun (WGS) entry which is preliminary data.</text>
</comment>
<evidence type="ECO:0000313" key="3">
    <source>
        <dbReference type="Proteomes" id="UP000297453"/>
    </source>
</evidence>